<comment type="caution">
    <text evidence="3">The sequence shown here is derived from an EMBL/GenBank/DDBJ whole genome shotgun (WGS) entry which is preliminary data.</text>
</comment>
<evidence type="ECO:0000256" key="2">
    <source>
        <dbReference type="SAM" id="Phobius"/>
    </source>
</evidence>
<keyword evidence="2" id="KW-1133">Transmembrane helix</keyword>
<evidence type="ECO:0000313" key="4">
    <source>
        <dbReference type="Proteomes" id="UP000220353"/>
    </source>
</evidence>
<keyword evidence="2" id="KW-0472">Membrane</keyword>
<reference evidence="3 4" key="1">
    <citation type="submission" date="2017-09" db="EMBL/GenBank/DDBJ databases">
        <title>Comparative genomics of rhizobia isolated from Phaseolus vulgaris in China.</title>
        <authorList>
            <person name="Tong W."/>
        </authorList>
    </citation>
    <scope>NUCLEOTIDE SEQUENCE [LARGE SCALE GENOMIC DNA]</scope>
    <source>
        <strain evidence="3 4">PCH1</strain>
    </source>
</reference>
<dbReference type="RefSeq" id="WP_037436162.1">
    <property type="nucleotide sequence ID" value="NZ_JBGBZV010000002.1"/>
</dbReference>
<evidence type="ECO:0000256" key="1">
    <source>
        <dbReference type="SAM" id="MobiDB-lite"/>
    </source>
</evidence>
<evidence type="ECO:0000313" key="3">
    <source>
        <dbReference type="EMBL" id="PDT45462.1"/>
    </source>
</evidence>
<dbReference type="EMBL" id="NWTC01000021">
    <property type="protein sequence ID" value="PDT45462.1"/>
    <property type="molecule type" value="Genomic_DNA"/>
</dbReference>
<sequence length="217" mass="23220">MQAFRTKKAAIDLIPPERVPRSDAPVARNFDYVDVEFETVAPSPRRGPYPVFNDNRRPAARSVPRPTTTVRSGAAARLLAIAETRLRAMPARRFSGLAAGLGLAAFLLMAGLGGHGDADAHPLAIEGVTTSLDYAGGMRVLSVYGAIDNRSDLEQRLPPVVVEVMHNGRAVTATRLMPEGAAIAPGESRRFFTRLPYAGGKMPAVTVSFAENSVSPR</sequence>
<dbReference type="Proteomes" id="UP000220353">
    <property type="component" value="Unassembled WGS sequence"/>
</dbReference>
<keyword evidence="2" id="KW-0812">Transmembrane</keyword>
<organism evidence="3 4">
    <name type="scientific">Rhizobium fredii</name>
    <name type="common">Sinorhizobium fredii</name>
    <dbReference type="NCBI Taxonomy" id="380"/>
    <lineage>
        <taxon>Bacteria</taxon>
        <taxon>Pseudomonadati</taxon>
        <taxon>Pseudomonadota</taxon>
        <taxon>Alphaproteobacteria</taxon>
        <taxon>Hyphomicrobiales</taxon>
        <taxon>Rhizobiaceae</taxon>
        <taxon>Sinorhizobium/Ensifer group</taxon>
        <taxon>Sinorhizobium</taxon>
    </lineage>
</organism>
<proteinExistence type="predicted"/>
<accession>A0A2A6LTB4</accession>
<dbReference type="AlphaFoldDB" id="A0A2A6LTB4"/>
<protein>
    <recommendedName>
        <fullName evidence="5">Transmembrane protein</fullName>
    </recommendedName>
</protein>
<feature type="region of interest" description="Disordered" evidence="1">
    <location>
        <begin position="46"/>
        <end position="67"/>
    </location>
</feature>
<name>A0A2A6LTB4_RHIFR</name>
<feature type="transmembrane region" description="Helical" evidence="2">
    <location>
        <begin position="94"/>
        <end position="113"/>
    </location>
</feature>
<evidence type="ECO:0008006" key="5">
    <source>
        <dbReference type="Google" id="ProtNLM"/>
    </source>
</evidence>
<gene>
    <name evidence="3" type="ORF">CO661_23500</name>
</gene>